<evidence type="ECO:0000313" key="5">
    <source>
        <dbReference type="Proteomes" id="UP000696485"/>
    </source>
</evidence>
<comment type="caution">
    <text evidence="4">The sequence shown here is derived from an EMBL/GenBank/DDBJ whole genome shotgun (WGS) entry which is preliminary data.</text>
</comment>
<dbReference type="InterPro" id="IPR007751">
    <property type="entry name" value="DUF676_lipase-like"/>
</dbReference>
<evidence type="ECO:0000313" key="4">
    <source>
        <dbReference type="EMBL" id="KAF9330385.1"/>
    </source>
</evidence>
<dbReference type="Proteomes" id="UP000696485">
    <property type="component" value="Unassembled WGS sequence"/>
</dbReference>
<dbReference type="AlphaFoldDB" id="A0A9P5SJ06"/>
<proteinExistence type="inferred from homology"/>
<dbReference type="PANTHER" id="PTHR42044:SF2">
    <property type="entry name" value="DUF676 DOMAIN-CONTAINING PROTEIN"/>
    <property type="match status" value="1"/>
</dbReference>
<gene>
    <name evidence="4" type="ORF">BG006_006679</name>
</gene>
<dbReference type="SUPFAM" id="SSF53474">
    <property type="entry name" value="alpha/beta-Hydrolases"/>
    <property type="match status" value="1"/>
</dbReference>
<reference evidence="4" key="1">
    <citation type="journal article" date="2020" name="Fungal Divers.">
        <title>Resolving the Mortierellaceae phylogeny through synthesis of multi-gene phylogenetics and phylogenomics.</title>
        <authorList>
            <person name="Vandepol N."/>
            <person name="Liber J."/>
            <person name="Desiro A."/>
            <person name="Na H."/>
            <person name="Kennedy M."/>
            <person name="Barry K."/>
            <person name="Grigoriev I.V."/>
            <person name="Miller A.N."/>
            <person name="O'Donnell K."/>
            <person name="Stajich J.E."/>
            <person name="Bonito G."/>
        </authorList>
    </citation>
    <scope>NUCLEOTIDE SEQUENCE</scope>
    <source>
        <strain evidence="4">NVP1</strain>
    </source>
</reference>
<evidence type="ECO:0000256" key="1">
    <source>
        <dbReference type="ARBA" id="ARBA00007920"/>
    </source>
</evidence>
<evidence type="ECO:0000259" key="3">
    <source>
        <dbReference type="Pfam" id="PF05057"/>
    </source>
</evidence>
<sequence>MGINNRTFGFILDIFECIIQRCFGYTTEDARQLYYSVQSELRKDDIHRVVLIAHSQGAIIASLVVDRLLASESTTDLKKLELYTFASAANHMHGAEDLFCIEHFVNKWDYIAQTSILSYQPVKLAGSNRYDGKMYIDNDEVGHSLSTHYLPSMFAEGGAGAGSFMAKYLGGKEPKVEAEVEKRAQRWLHHIPTLNSMSDGDEEKVSPDHRHREEAASRSQK</sequence>
<dbReference type="Gene3D" id="3.40.50.1820">
    <property type="entry name" value="alpha/beta hydrolase"/>
    <property type="match status" value="1"/>
</dbReference>
<protein>
    <recommendedName>
        <fullName evidence="3">DUF676 domain-containing protein</fullName>
    </recommendedName>
</protein>
<name>A0A9P5SJ06_9FUNG</name>
<organism evidence="4 5">
    <name type="scientific">Podila minutissima</name>
    <dbReference type="NCBI Taxonomy" id="64525"/>
    <lineage>
        <taxon>Eukaryota</taxon>
        <taxon>Fungi</taxon>
        <taxon>Fungi incertae sedis</taxon>
        <taxon>Mucoromycota</taxon>
        <taxon>Mortierellomycotina</taxon>
        <taxon>Mortierellomycetes</taxon>
        <taxon>Mortierellales</taxon>
        <taxon>Mortierellaceae</taxon>
        <taxon>Podila</taxon>
    </lineage>
</organism>
<dbReference type="PANTHER" id="PTHR42044">
    <property type="entry name" value="DUF676 DOMAIN-CONTAINING PROTEIN-RELATED"/>
    <property type="match status" value="1"/>
</dbReference>
<feature type="compositionally biased region" description="Basic and acidic residues" evidence="2">
    <location>
        <begin position="203"/>
        <end position="221"/>
    </location>
</feature>
<feature type="domain" description="DUF676" evidence="3">
    <location>
        <begin position="42"/>
        <end position="89"/>
    </location>
</feature>
<accession>A0A9P5SJ06</accession>
<dbReference type="Pfam" id="PF05057">
    <property type="entry name" value="DUF676"/>
    <property type="match status" value="1"/>
</dbReference>
<evidence type="ECO:0000256" key="2">
    <source>
        <dbReference type="SAM" id="MobiDB-lite"/>
    </source>
</evidence>
<keyword evidence="5" id="KW-1185">Reference proteome</keyword>
<comment type="similarity">
    <text evidence="1">Belongs to the putative lipase ROG1 family.</text>
</comment>
<dbReference type="InterPro" id="IPR029058">
    <property type="entry name" value="AB_hydrolase_fold"/>
</dbReference>
<dbReference type="EMBL" id="JAAAUY010000401">
    <property type="protein sequence ID" value="KAF9330385.1"/>
    <property type="molecule type" value="Genomic_DNA"/>
</dbReference>
<feature type="region of interest" description="Disordered" evidence="2">
    <location>
        <begin position="190"/>
        <end position="221"/>
    </location>
</feature>